<accession>A0A0F9KL51</accession>
<dbReference type="EMBL" id="LAZR01007802">
    <property type="protein sequence ID" value="KKM82839.1"/>
    <property type="molecule type" value="Genomic_DNA"/>
</dbReference>
<protein>
    <recommendedName>
        <fullName evidence="3">DUF5681 domain-containing protein</fullName>
    </recommendedName>
</protein>
<evidence type="ECO:0008006" key="3">
    <source>
        <dbReference type="Google" id="ProtNLM"/>
    </source>
</evidence>
<sequence length="130" mass="14658">MEVDCEPPARIMRQWRGYTTDDATVAVTAQRDSRTGRFRAGNRCGFAPGRSGNPSGRPYPEKWVAALRAVATLEAVLDPKRIARALDGLAARYPRLYLRLMEQMVARKLGNAPENVPKTKRRRRQKPPVL</sequence>
<feature type="compositionally biased region" description="Basic residues" evidence="1">
    <location>
        <begin position="118"/>
        <end position="130"/>
    </location>
</feature>
<proteinExistence type="predicted"/>
<name>A0A0F9KL51_9ZZZZ</name>
<gene>
    <name evidence="2" type="ORF">LCGC14_1315610</name>
</gene>
<dbReference type="AlphaFoldDB" id="A0A0F9KL51"/>
<organism evidence="2">
    <name type="scientific">marine sediment metagenome</name>
    <dbReference type="NCBI Taxonomy" id="412755"/>
    <lineage>
        <taxon>unclassified sequences</taxon>
        <taxon>metagenomes</taxon>
        <taxon>ecological metagenomes</taxon>
    </lineage>
</organism>
<comment type="caution">
    <text evidence="2">The sequence shown here is derived from an EMBL/GenBank/DDBJ whole genome shotgun (WGS) entry which is preliminary data.</text>
</comment>
<evidence type="ECO:0000313" key="2">
    <source>
        <dbReference type="EMBL" id="KKM82839.1"/>
    </source>
</evidence>
<feature type="region of interest" description="Disordered" evidence="1">
    <location>
        <begin position="108"/>
        <end position="130"/>
    </location>
</feature>
<feature type="region of interest" description="Disordered" evidence="1">
    <location>
        <begin position="38"/>
        <end position="57"/>
    </location>
</feature>
<evidence type="ECO:0000256" key="1">
    <source>
        <dbReference type="SAM" id="MobiDB-lite"/>
    </source>
</evidence>
<reference evidence="2" key="1">
    <citation type="journal article" date="2015" name="Nature">
        <title>Complex archaea that bridge the gap between prokaryotes and eukaryotes.</title>
        <authorList>
            <person name="Spang A."/>
            <person name="Saw J.H."/>
            <person name="Jorgensen S.L."/>
            <person name="Zaremba-Niedzwiedzka K."/>
            <person name="Martijn J."/>
            <person name="Lind A.E."/>
            <person name="van Eijk R."/>
            <person name="Schleper C."/>
            <person name="Guy L."/>
            <person name="Ettema T.J."/>
        </authorList>
    </citation>
    <scope>NUCLEOTIDE SEQUENCE</scope>
</reference>